<dbReference type="AlphaFoldDB" id="A0AAV4UIX6"/>
<proteinExistence type="predicted"/>
<protein>
    <submittedName>
        <fullName evidence="2">Uncharacterized protein</fullName>
    </submittedName>
</protein>
<gene>
    <name evidence="2" type="ORF">CEXT_218291</name>
</gene>
<keyword evidence="3" id="KW-1185">Reference proteome</keyword>
<dbReference type="Proteomes" id="UP001054945">
    <property type="component" value="Unassembled WGS sequence"/>
</dbReference>
<evidence type="ECO:0000256" key="1">
    <source>
        <dbReference type="SAM" id="MobiDB-lite"/>
    </source>
</evidence>
<comment type="caution">
    <text evidence="2">The sequence shown here is derived from an EMBL/GenBank/DDBJ whole genome shotgun (WGS) entry which is preliminary data.</text>
</comment>
<feature type="compositionally biased region" description="Polar residues" evidence="1">
    <location>
        <begin position="123"/>
        <end position="132"/>
    </location>
</feature>
<accession>A0AAV4UIX6</accession>
<name>A0AAV4UIX6_CAEEX</name>
<evidence type="ECO:0000313" key="2">
    <source>
        <dbReference type="EMBL" id="GIY57659.1"/>
    </source>
</evidence>
<feature type="region of interest" description="Disordered" evidence="1">
    <location>
        <begin position="87"/>
        <end position="132"/>
    </location>
</feature>
<dbReference type="EMBL" id="BPLR01012939">
    <property type="protein sequence ID" value="GIY57659.1"/>
    <property type="molecule type" value="Genomic_DNA"/>
</dbReference>
<sequence>MNIDANTMHTMNHHYVILGNDPCLHECNKRIKKKGKKRENIILVRKGWKVLEILALLQRGQISRNKEHRLDFPVGIVREEEPNMPRNSNNRVLIGGRNNRWSRQPNSMPSRNAGTGGRRRSQSHNLSGQGPTNMDYGATALVSALSWLLYWSTIQANFAYDDR</sequence>
<evidence type="ECO:0000313" key="3">
    <source>
        <dbReference type="Proteomes" id="UP001054945"/>
    </source>
</evidence>
<reference evidence="2 3" key="1">
    <citation type="submission" date="2021-06" db="EMBL/GenBank/DDBJ databases">
        <title>Caerostris extrusa draft genome.</title>
        <authorList>
            <person name="Kono N."/>
            <person name="Arakawa K."/>
        </authorList>
    </citation>
    <scope>NUCLEOTIDE SEQUENCE [LARGE SCALE GENOMIC DNA]</scope>
</reference>
<organism evidence="2 3">
    <name type="scientific">Caerostris extrusa</name>
    <name type="common">Bark spider</name>
    <name type="synonym">Caerostris bankana</name>
    <dbReference type="NCBI Taxonomy" id="172846"/>
    <lineage>
        <taxon>Eukaryota</taxon>
        <taxon>Metazoa</taxon>
        <taxon>Ecdysozoa</taxon>
        <taxon>Arthropoda</taxon>
        <taxon>Chelicerata</taxon>
        <taxon>Arachnida</taxon>
        <taxon>Araneae</taxon>
        <taxon>Araneomorphae</taxon>
        <taxon>Entelegynae</taxon>
        <taxon>Araneoidea</taxon>
        <taxon>Araneidae</taxon>
        <taxon>Caerostris</taxon>
    </lineage>
</organism>
<feature type="compositionally biased region" description="Polar residues" evidence="1">
    <location>
        <begin position="99"/>
        <end position="113"/>
    </location>
</feature>